<dbReference type="UniPathway" id="UPA00219"/>
<dbReference type="PROSITE" id="PS52029">
    <property type="entry name" value="LD_TPASE"/>
    <property type="match status" value="1"/>
</dbReference>
<evidence type="ECO:0000256" key="2">
    <source>
        <dbReference type="ARBA" id="ARBA00022679"/>
    </source>
</evidence>
<dbReference type="AlphaFoldDB" id="A0A0G0DHY4"/>
<comment type="pathway">
    <text evidence="1 6">Cell wall biogenesis; peptidoglycan biosynthesis.</text>
</comment>
<dbReference type="GO" id="GO:0018104">
    <property type="term" value="P:peptidoglycan-protein cross-linking"/>
    <property type="evidence" value="ECO:0007669"/>
    <property type="project" value="TreeGrafter"/>
</dbReference>
<dbReference type="EMBL" id="LBRB01000016">
    <property type="protein sequence ID" value="KKP88341.1"/>
    <property type="molecule type" value="Genomic_DNA"/>
</dbReference>
<dbReference type="InterPro" id="IPR050979">
    <property type="entry name" value="LD-transpeptidase"/>
</dbReference>
<comment type="caution">
    <text evidence="9">The sequence shown here is derived from an EMBL/GenBank/DDBJ whole genome shotgun (WGS) entry which is preliminary data.</text>
</comment>
<dbReference type="InterPro" id="IPR005490">
    <property type="entry name" value="LD_TPept_cat_dom"/>
</dbReference>
<sequence length="214" mass="24269">MPRYEKNFYIVTIIALAITIGISGAIKLNNKQTEIITSLSTNTEVVEQNSNQVKIKLIPTSIENTTKVTEYYPSQYIPPIETSTVNRTTGNQLIDVSIKEQRVRAYDENNKLVYTFICSTSSTGILMLPGQHPDVIHDNIGEYTVLGKEKNHWSKKYQCDMPWAIHYHGGHYIHATDKIKELGRPASHGCVRLHPRDAKTLYDFIKIGDAINIH</sequence>
<evidence type="ECO:0000256" key="7">
    <source>
        <dbReference type="SAM" id="Phobius"/>
    </source>
</evidence>
<protein>
    <submittedName>
        <fullName evidence="9">ErfK/YbiS/YcfS/YnhG family protein</fullName>
    </submittedName>
</protein>
<keyword evidence="3 6" id="KW-0133">Cell shape</keyword>
<dbReference type="GO" id="GO:0016740">
    <property type="term" value="F:transferase activity"/>
    <property type="evidence" value="ECO:0007669"/>
    <property type="project" value="UniProtKB-KW"/>
</dbReference>
<keyword evidence="2" id="KW-0808">Transferase</keyword>
<accession>A0A0G0DHY4</accession>
<evidence type="ECO:0000256" key="4">
    <source>
        <dbReference type="ARBA" id="ARBA00022984"/>
    </source>
</evidence>
<proteinExistence type="predicted"/>
<evidence type="ECO:0000313" key="9">
    <source>
        <dbReference type="EMBL" id="KKP88341.1"/>
    </source>
</evidence>
<dbReference type="Gene3D" id="2.40.440.10">
    <property type="entry name" value="L,D-transpeptidase catalytic domain-like"/>
    <property type="match status" value="1"/>
</dbReference>
<dbReference type="GO" id="GO:0071972">
    <property type="term" value="F:peptidoglycan L,D-transpeptidase activity"/>
    <property type="evidence" value="ECO:0007669"/>
    <property type="project" value="TreeGrafter"/>
</dbReference>
<feature type="active site" description="Proton donor/acceptor" evidence="6">
    <location>
        <position position="174"/>
    </location>
</feature>
<dbReference type="PANTHER" id="PTHR30582:SF2">
    <property type="entry name" value="L,D-TRANSPEPTIDASE YCIB-RELATED"/>
    <property type="match status" value="1"/>
</dbReference>
<dbReference type="GO" id="GO:0005576">
    <property type="term" value="C:extracellular region"/>
    <property type="evidence" value="ECO:0007669"/>
    <property type="project" value="TreeGrafter"/>
</dbReference>
<evidence type="ECO:0000259" key="8">
    <source>
        <dbReference type="PROSITE" id="PS52029"/>
    </source>
</evidence>
<evidence type="ECO:0000256" key="5">
    <source>
        <dbReference type="ARBA" id="ARBA00023316"/>
    </source>
</evidence>
<name>A0A0G0DHY4_9BACT</name>
<dbReference type="Pfam" id="PF03734">
    <property type="entry name" value="YkuD"/>
    <property type="match status" value="1"/>
</dbReference>
<keyword evidence="4 6" id="KW-0573">Peptidoglycan synthesis</keyword>
<dbReference type="PANTHER" id="PTHR30582">
    <property type="entry name" value="L,D-TRANSPEPTIDASE"/>
    <property type="match status" value="1"/>
</dbReference>
<organism evidence="9 10">
    <name type="scientific">Berkelbacteria bacterium GW2011_GWA2_35_9</name>
    <dbReference type="NCBI Taxonomy" id="1618333"/>
    <lineage>
        <taxon>Bacteria</taxon>
        <taxon>Candidatus Berkelbacteria</taxon>
    </lineage>
</organism>
<dbReference type="GO" id="GO:0071555">
    <property type="term" value="P:cell wall organization"/>
    <property type="evidence" value="ECO:0007669"/>
    <property type="project" value="UniProtKB-UniRule"/>
</dbReference>
<evidence type="ECO:0000313" key="10">
    <source>
        <dbReference type="Proteomes" id="UP000034316"/>
    </source>
</evidence>
<gene>
    <name evidence="9" type="ORF">UR93_C0016G0006</name>
</gene>
<keyword evidence="7" id="KW-1133">Transmembrane helix</keyword>
<feature type="domain" description="L,D-TPase catalytic" evidence="8">
    <location>
        <begin position="92"/>
        <end position="214"/>
    </location>
</feature>
<keyword evidence="5 6" id="KW-0961">Cell wall biogenesis/degradation</keyword>
<dbReference type="Proteomes" id="UP000034316">
    <property type="component" value="Unassembled WGS sequence"/>
</dbReference>
<dbReference type="GO" id="GO:0008360">
    <property type="term" value="P:regulation of cell shape"/>
    <property type="evidence" value="ECO:0007669"/>
    <property type="project" value="UniProtKB-UniRule"/>
</dbReference>
<dbReference type="PATRIC" id="fig|1618333.3.peg.476"/>
<dbReference type="SUPFAM" id="SSF141523">
    <property type="entry name" value="L,D-transpeptidase catalytic domain-like"/>
    <property type="match status" value="1"/>
</dbReference>
<keyword evidence="7" id="KW-0472">Membrane</keyword>
<feature type="active site" description="Nucleophile" evidence="6">
    <location>
        <position position="190"/>
    </location>
</feature>
<dbReference type="STRING" id="1618333.UR93_C0016G0006"/>
<evidence type="ECO:0000256" key="1">
    <source>
        <dbReference type="ARBA" id="ARBA00004752"/>
    </source>
</evidence>
<feature type="transmembrane region" description="Helical" evidence="7">
    <location>
        <begin position="7"/>
        <end position="26"/>
    </location>
</feature>
<dbReference type="CDD" id="cd16913">
    <property type="entry name" value="YkuD_like"/>
    <property type="match status" value="1"/>
</dbReference>
<keyword evidence="7" id="KW-0812">Transmembrane</keyword>
<evidence type="ECO:0000256" key="3">
    <source>
        <dbReference type="ARBA" id="ARBA00022960"/>
    </source>
</evidence>
<dbReference type="InterPro" id="IPR038063">
    <property type="entry name" value="Transpep_catalytic_dom"/>
</dbReference>
<reference evidence="9 10" key="1">
    <citation type="journal article" date="2015" name="Nature">
        <title>rRNA introns, odd ribosomes, and small enigmatic genomes across a large radiation of phyla.</title>
        <authorList>
            <person name="Brown C.T."/>
            <person name="Hug L.A."/>
            <person name="Thomas B.C."/>
            <person name="Sharon I."/>
            <person name="Castelle C.J."/>
            <person name="Singh A."/>
            <person name="Wilkins M.J."/>
            <person name="Williams K.H."/>
            <person name="Banfield J.F."/>
        </authorList>
    </citation>
    <scope>NUCLEOTIDE SEQUENCE [LARGE SCALE GENOMIC DNA]</scope>
</reference>
<evidence type="ECO:0000256" key="6">
    <source>
        <dbReference type="PROSITE-ProRule" id="PRU01373"/>
    </source>
</evidence>